<sequence>MCRVSRQRLLAAPGIETYYVGDWDELFKAIQLCERGLNEGGQQLEDALILQHAGPAEIGKDGTDYSGTVADFRNLIEFIHSYSSGENKSSILLKLPIGDARKARLESTADRLRAYRDFVNQETHAWPSNL</sequence>
<comment type="caution">
    <text evidence="1">The sequence shown here is derived from an EMBL/GenBank/DDBJ whole genome shotgun (WGS) entry which is preliminary data.</text>
</comment>
<gene>
    <name evidence="1" type="ORF">CDV36_005273</name>
</gene>
<evidence type="ECO:0000313" key="1">
    <source>
        <dbReference type="EMBL" id="RMJ15075.1"/>
    </source>
</evidence>
<protein>
    <submittedName>
        <fullName evidence="1">Uncharacterized protein</fullName>
    </submittedName>
</protein>
<dbReference type="Proteomes" id="UP000277212">
    <property type="component" value="Unassembled WGS sequence"/>
</dbReference>
<dbReference type="STRING" id="2010991.A0A3M2SCY1"/>
<proteinExistence type="predicted"/>
<accession>A0A3M2SCY1</accession>
<keyword evidence="2" id="KW-1185">Reference proteome</keyword>
<evidence type="ECO:0000313" key="2">
    <source>
        <dbReference type="Proteomes" id="UP000277212"/>
    </source>
</evidence>
<dbReference type="AlphaFoldDB" id="A0A3M2SCY1"/>
<reference evidence="1 2" key="1">
    <citation type="submission" date="2017-06" db="EMBL/GenBank/DDBJ databases">
        <title>Comparative genomic analysis of Ambrosia Fusariam Clade fungi.</title>
        <authorList>
            <person name="Stajich J.E."/>
            <person name="Carrillo J."/>
            <person name="Kijimoto T."/>
            <person name="Eskalen A."/>
            <person name="O'Donnell K."/>
            <person name="Kasson M."/>
        </authorList>
    </citation>
    <scope>NUCLEOTIDE SEQUENCE [LARGE SCALE GENOMIC DNA]</scope>
    <source>
        <strain evidence="1">UCR3666</strain>
    </source>
</reference>
<organism evidence="1 2">
    <name type="scientific">Fusarium kuroshium</name>
    <dbReference type="NCBI Taxonomy" id="2010991"/>
    <lineage>
        <taxon>Eukaryota</taxon>
        <taxon>Fungi</taxon>
        <taxon>Dikarya</taxon>
        <taxon>Ascomycota</taxon>
        <taxon>Pezizomycotina</taxon>
        <taxon>Sordariomycetes</taxon>
        <taxon>Hypocreomycetidae</taxon>
        <taxon>Hypocreales</taxon>
        <taxon>Nectriaceae</taxon>
        <taxon>Fusarium</taxon>
        <taxon>Fusarium solani species complex</taxon>
    </lineage>
</organism>
<name>A0A3M2SCY1_9HYPO</name>
<dbReference type="EMBL" id="NKUJ01000071">
    <property type="protein sequence ID" value="RMJ15075.1"/>
    <property type="molecule type" value="Genomic_DNA"/>
</dbReference>